<feature type="domain" description="Metallo-beta-lactamase" evidence="1">
    <location>
        <begin position="39"/>
        <end position="250"/>
    </location>
</feature>
<dbReference type="PANTHER" id="PTHR23131">
    <property type="entry name" value="ENDORIBONUCLEASE LACTB2"/>
    <property type="match status" value="1"/>
</dbReference>
<dbReference type="AlphaFoldDB" id="K0ZAM7"/>
<name>K0ZAM7_9ACTN</name>
<proteinExistence type="predicted"/>
<dbReference type="EMBL" id="ADMD01000001">
    <property type="protein sequence ID" value="EJZ84455.1"/>
    <property type="molecule type" value="Genomic_DNA"/>
</dbReference>
<protein>
    <recommendedName>
        <fullName evidence="1">Metallo-beta-lactamase domain-containing protein</fullName>
    </recommendedName>
</protein>
<dbReference type="InterPro" id="IPR050662">
    <property type="entry name" value="Sec-metab_biosynth-thioest"/>
</dbReference>
<sequence>MGENIEDCGGALHGRCRLINRNPDVYMVRVPFMNISTSETNVYIVKDGDEALVVDTGAPTDKGAVVLSEAFEILGIDPSRASFFLTHLHMDHAGLVDRLVPCEAPLYVNKTDFDLMNASKGPQFWKRMELRMLEEGLGPEKTRLYCRIGHYGIGIDSFDAAGRDVRFVDEGDSLFVGRHEFKVVSTAGHTPGHQSLFHEPSGLFFVGDHVLFVISPGLGFRPDRADAMAVYLGNVEKMLGMDISRLLVSHGELKDGWRERCEWLIAHHKKRMERAVEVTRMNPGISGVEIIRNLNWNVPKDWDAISPAQKWCILESGIIILEHQTHMGTITREKDDRGIYRYHVAK</sequence>
<dbReference type="SUPFAM" id="SSF56281">
    <property type="entry name" value="Metallo-hydrolase/oxidoreductase"/>
    <property type="match status" value="1"/>
</dbReference>
<evidence type="ECO:0000313" key="3">
    <source>
        <dbReference type="Proteomes" id="UP000006069"/>
    </source>
</evidence>
<organism evidence="2 3">
    <name type="scientific">Slackia piriformis YIT 12062</name>
    <dbReference type="NCBI Taxonomy" id="742818"/>
    <lineage>
        <taxon>Bacteria</taxon>
        <taxon>Bacillati</taxon>
        <taxon>Actinomycetota</taxon>
        <taxon>Coriobacteriia</taxon>
        <taxon>Eggerthellales</taxon>
        <taxon>Eggerthellaceae</taxon>
        <taxon>Slackia</taxon>
    </lineage>
</organism>
<dbReference type="Proteomes" id="UP000006069">
    <property type="component" value="Unassembled WGS sequence"/>
</dbReference>
<comment type="caution">
    <text evidence="2">The sequence shown here is derived from an EMBL/GenBank/DDBJ whole genome shotgun (WGS) entry which is preliminary data.</text>
</comment>
<reference evidence="2 3" key="1">
    <citation type="submission" date="2012-08" db="EMBL/GenBank/DDBJ databases">
        <title>The Genome Sequence of Slackia piriformis YIT 12062.</title>
        <authorList>
            <consortium name="The Broad Institute Genome Sequencing Platform"/>
            <person name="Earl A."/>
            <person name="Ward D."/>
            <person name="Feldgarden M."/>
            <person name="Gevers D."/>
            <person name="Morotomi M."/>
            <person name="Walker B."/>
            <person name="Young S.K."/>
            <person name="Zeng Q."/>
            <person name="Gargeya S."/>
            <person name="Fitzgerald M."/>
            <person name="Haas B."/>
            <person name="Abouelleil A."/>
            <person name="Alvarado L."/>
            <person name="Arachchi H.M."/>
            <person name="Berlin A.M."/>
            <person name="Chapman S.B."/>
            <person name="Goldberg J."/>
            <person name="Griggs A."/>
            <person name="Gujja S."/>
            <person name="Hansen M."/>
            <person name="Howarth C."/>
            <person name="Imamovic A."/>
            <person name="Larimer J."/>
            <person name="McCowen C."/>
            <person name="Montmayeur A."/>
            <person name="Murphy C."/>
            <person name="Neiman D."/>
            <person name="Pearson M."/>
            <person name="Priest M."/>
            <person name="Roberts A."/>
            <person name="Saif S."/>
            <person name="Shea T."/>
            <person name="Sisk P."/>
            <person name="Sykes S."/>
            <person name="Wortman J."/>
            <person name="Nusbaum C."/>
            <person name="Birren B."/>
        </authorList>
    </citation>
    <scope>NUCLEOTIDE SEQUENCE [LARGE SCALE GENOMIC DNA]</scope>
    <source>
        <strain evidence="2 3">YIT 12062</strain>
    </source>
</reference>
<dbReference type="SMART" id="SM00849">
    <property type="entry name" value="Lactamase_B"/>
    <property type="match status" value="1"/>
</dbReference>
<keyword evidence="3" id="KW-1185">Reference proteome</keyword>
<dbReference type="PATRIC" id="fig|742818.3.peg.59"/>
<dbReference type="Gene3D" id="3.60.15.10">
    <property type="entry name" value="Ribonuclease Z/Hydroxyacylglutathione hydrolase-like"/>
    <property type="match status" value="1"/>
</dbReference>
<dbReference type="RefSeq" id="WP_009138297.1">
    <property type="nucleotide sequence ID" value="NZ_JH815198.1"/>
</dbReference>
<dbReference type="HOGENOM" id="CLU_048478_0_0_11"/>
<dbReference type="InterPro" id="IPR036866">
    <property type="entry name" value="RibonucZ/Hydroxyglut_hydro"/>
</dbReference>
<dbReference type="PANTHER" id="PTHR23131:SF4">
    <property type="entry name" value="METALLO-BETA-LACTAMASE SUPERFAMILY POTEIN"/>
    <property type="match status" value="1"/>
</dbReference>
<accession>K0ZAM7</accession>
<gene>
    <name evidence="2" type="ORF">HMPREF9451_00056</name>
</gene>
<evidence type="ECO:0000259" key="1">
    <source>
        <dbReference type="SMART" id="SM00849"/>
    </source>
</evidence>
<dbReference type="InterPro" id="IPR001279">
    <property type="entry name" value="Metallo-B-lactamas"/>
</dbReference>
<evidence type="ECO:0000313" key="2">
    <source>
        <dbReference type="EMBL" id="EJZ84455.1"/>
    </source>
</evidence>
<dbReference type="Pfam" id="PF00753">
    <property type="entry name" value="Lactamase_B"/>
    <property type="match status" value="1"/>
</dbReference>
<dbReference type="eggNOG" id="COG0491">
    <property type="taxonomic scope" value="Bacteria"/>
</dbReference>
<dbReference type="InParanoid" id="K0ZAM7"/>